<keyword evidence="3" id="KW-1185">Reference proteome</keyword>
<dbReference type="InterPro" id="IPR038717">
    <property type="entry name" value="Tc1-like_DDE_dom"/>
</dbReference>
<dbReference type="AlphaFoldDB" id="A0A7G5H1B0"/>
<dbReference type="InterPro" id="IPR012337">
    <property type="entry name" value="RNaseH-like_sf"/>
</dbReference>
<reference evidence="2 3" key="1">
    <citation type="submission" date="2020-07" db="EMBL/GenBank/DDBJ databases">
        <title>Spirosoma foliorum sp. nov., isolated from the leaves on the Nejang mountain Korea, Republic of.</title>
        <authorList>
            <person name="Ho H."/>
            <person name="Lee Y.-J."/>
            <person name="Nurcahyanto D.-A."/>
            <person name="Kim S.-G."/>
        </authorList>
    </citation>
    <scope>NUCLEOTIDE SEQUENCE [LARGE SCALE GENOMIC DNA]</scope>
    <source>
        <strain evidence="2 3">PL0136</strain>
    </source>
</reference>
<dbReference type="RefSeq" id="WP_182462254.1">
    <property type="nucleotide sequence ID" value="NZ_CP059732.1"/>
</dbReference>
<evidence type="ECO:0000259" key="1">
    <source>
        <dbReference type="Pfam" id="PF13358"/>
    </source>
</evidence>
<dbReference type="InterPro" id="IPR036397">
    <property type="entry name" value="RNaseH_sf"/>
</dbReference>
<dbReference type="Proteomes" id="UP000515369">
    <property type="component" value="Chromosome"/>
</dbReference>
<proteinExistence type="predicted"/>
<feature type="domain" description="Tc1-like transposase DDE" evidence="1">
    <location>
        <begin position="13"/>
        <end position="146"/>
    </location>
</feature>
<dbReference type="EMBL" id="CP059732">
    <property type="protein sequence ID" value="QMW04902.1"/>
    <property type="molecule type" value="Genomic_DNA"/>
</dbReference>
<dbReference type="Gene3D" id="3.30.420.10">
    <property type="entry name" value="Ribonuclease H-like superfamily/Ribonuclease H"/>
    <property type="match status" value="1"/>
</dbReference>
<dbReference type="Pfam" id="PF13358">
    <property type="entry name" value="DDE_3"/>
    <property type="match status" value="1"/>
</dbReference>
<evidence type="ECO:0000313" key="2">
    <source>
        <dbReference type="EMBL" id="QMW04902.1"/>
    </source>
</evidence>
<accession>A0A7G5H1B0</accession>
<sequence length="179" mass="20268">MVDECAQIGPSQLLYHHELRTGTRTELGRKWSPAGHRPHSPIRIGYEFTYLYLALCPFGNQVYAAFLPALTGEWFSWFVAQIDSYLQTPCLFVADGAKAHVAGAFAGTKLRFCRLPAYCPELNPVERVFQEIRRGLKHRLLSSVEEAQCRVKTLLQELCNDAVAFTNLVCFPYIQKATI</sequence>
<dbReference type="SUPFAM" id="SSF53098">
    <property type="entry name" value="Ribonuclease H-like"/>
    <property type="match status" value="1"/>
</dbReference>
<organism evidence="2 3">
    <name type="scientific">Spirosoma foliorum</name>
    <dbReference type="NCBI Taxonomy" id="2710596"/>
    <lineage>
        <taxon>Bacteria</taxon>
        <taxon>Pseudomonadati</taxon>
        <taxon>Bacteroidota</taxon>
        <taxon>Cytophagia</taxon>
        <taxon>Cytophagales</taxon>
        <taxon>Cytophagaceae</taxon>
        <taxon>Spirosoma</taxon>
    </lineage>
</organism>
<dbReference type="GO" id="GO:0003676">
    <property type="term" value="F:nucleic acid binding"/>
    <property type="evidence" value="ECO:0007669"/>
    <property type="project" value="InterPro"/>
</dbReference>
<dbReference type="KEGG" id="sfol:H3H32_08365"/>
<protein>
    <submittedName>
        <fullName evidence="2">Transposase</fullName>
    </submittedName>
</protein>
<name>A0A7G5H1B0_9BACT</name>
<gene>
    <name evidence="2" type="ORF">H3H32_08365</name>
</gene>
<evidence type="ECO:0000313" key="3">
    <source>
        <dbReference type="Proteomes" id="UP000515369"/>
    </source>
</evidence>